<keyword evidence="8" id="KW-0548">Nucleotidyltransferase</keyword>
<feature type="domain" description="Retroviral polymerase SH3-like" evidence="10">
    <location>
        <begin position="4"/>
        <end position="63"/>
    </location>
</feature>
<feature type="non-terminal residue" evidence="11">
    <location>
        <position position="1"/>
    </location>
</feature>
<proteinExistence type="predicted"/>
<dbReference type="InterPro" id="IPR057670">
    <property type="entry name" value="SH3_retrovirus"/>
</dbReference>
<keyword evidence="2" id="KW-0479">Metal-binding</keyword>
<dbReference type="GO" id="GO:0004519">
    <property type="term" value="F:endonuclease activity"/>
    <property type="evidence" value="ECO:0007669"/>
    <property type="project" value="UniProtKB-KW"/>
</dbReference>
<reference evidence="11" key="1">
    <citation type="journal article" date="2019" name="Sci. Rep.">
        <title>Draft genome of Tanacetum cinerariifolium, the natural source of mosquito coil.</title>
        <authorList>
            <person name="Yamashiro T."/>
            <person name="Shiraishi A."/>
            <person name="Satake H."/>
            <person name="Nakayama K."/>
        </authorList>
    </citation>
    <scope>NUCLEOTIDE SEQUENCE</scope>
</reference>
<organism evidence="11">
    <name type="scientific">Tanacetum cinerariifolium</name>
    <name type="common">Dalmatian daisy</name>
    <name type="synonym">Chrysanthemum cinerariifolium</name>
    <dbReference type="NCBI Taxonomy" id="118510"/>
    <lineage>
        <taxon>Eukaryota</taxon>
        <taxon>Viridiplantae</taxon>
        <taxon>Streptophyta</taxon>
        <taxon>Embryophyta</taxon>
        <taxon>Tracheophyta</taxon>
        <taxon>Spermatophyta</taxon>
        <taxon>Magnoliopsida</taxon>
        <taxon>eudicotyledons</taxon>
        <taxon>Gunneridae</taxon>
        <taxon>Pentapetalae</taxon>
        <taxon>asterids</taxon>
        <taxon>campanulids</taxon>
        <taxon>Asterales</taxon>
        <taxon>Asteraceae</taxon>
        <taxon>Asteroideae</taxon>
        <taxon>Anthemideae</taxon>
        <taxon>Anthemidinae</taxon>
        <taxon>Tanacetum</taxon>
    </lineage>
</organism>
<dbReference type="InterPro" id="IPR012337">
    <property type="entry name" value="RNaseH-like_sf"/>
</dbReference>
<dbReference type="InterPro" id="IPR036397">
    <property type="entry name" value="RNaseH_sf"/>
</dbReference>
<dbReference type="Gene3D" id="3.30.420.10">
    <property type="entry name" value="Ribonuclease H-like superfamily/Ribonuclease H"/>
    <property type="match status" value="1"/>
</dbReference>
<protein>
    <submittedName>
        <fullName evidence="11">Retrovirus-related Pol polyprotein from transposon TNT 1-94</fullName>
    </submittedName>
</protein>
<keyword evidence="1" id="KW-0540">Nuclease</keyword>
<evidence type="ECO:0000256" key="5">
    <source>
        <dbReference type="ARBA" id="ARBA00022842"/>
    </source>
</evidence>
<evidence type="ECO:0000256" key="6">
    <source>
        <dbReference type="ARBA" id="ARBA00022908"/>
    </source>
</evidence>
<keyword evidence="9" id="KW-0233">DNA recombination</keyword>
<dbReference type="GO" id="GO:0016787">
    <property type="term" value="F:hydrolase activity"/>
    <property type="evidence" value="ECO:0007669"/>
    <property type="project" value="UniProtKB-KW"/>
</dbReference>
<comment type="caution">
    <text evidence="11">The sequence shown here is derived from an EMBL/GenBank/DDBJ whole genome shotgun (WGS) entry which is preliminary data.</text>
</comment>
<evidence type="ECO:0000256" key="7">
    <source>
        <dbReference type="ARBA" id="ARBA00022918"/>
    </source>
</evidence>
<keyword evidence="6" id="KW-0229">DNA integration</keyword>
<keyword evidence="7" id="KW-0695">RNA-directed DNA polymerase</keyword>
<dbReference type="GO" id="GO:0003964">
    <property type="term" value="F:RNA-directed DNA polymerase activity"/>
    <property type="evidence" value="ECO:0007669"/>
    <property type="project" value="UniProtKB-KW"/>
</dbReference>
<evidence type="ECO:0000256" key="1">
    <source>
        <dbReference type="ARBA" id="ARBA00022722"/>
    </source>
</evidence>
<dbReference type="EMBL" id="BKCJ011016546">
    <property type="protein sequence ID" value="GFC67678.1"/>
    <property type="molecule type" value="Genomic_DNA"/>
</dbReference>
<accession>A0A699QK88</accession>
<dbReference type="PANTHER" id="PTHR42648">
    <property type="entry name" value="TRANSPOSASE, PUTATIVE-RELATED"/>
    <property type="match status" value="1"/>
</dbReference>
<evidence type="ECO:0000256" key="9">
    <source>
        <dbReference type="ARBA" id="ARBA00023172"/>
    </source>
</evidence>
<sequence>IFGCVSYSHVNQGKLKPRATKCIFLGYPDGVTGYKLLRIDDVKPKIIISSDVGFNKSLMYKDTLKGAGAADSRKEVEFQEFNNLCKESGIARHLTVAGTLQQNGLAERMNSS</sequence>
<keyword evidence="3" id="KW-0255">Endonuclease</keyword>
<dbReference type="PANTHER" id="PTHR42648:SF11">
    <property type="entry name" value="TRANSPOSON TY4-P GAG-POL POLYPROTEIN"/>
    <property type="match status" value="1"/>
</dbReference>
<gene>
    <name evidence="11" type="ORF">Tci_839648</name>
</gene>
<keyword evidence="4" id="KW-0378">Hydrolase</keyword>
<dbReference type="GO" id="GO:0003887">
    <property type="term" value="F:DNA-directed DNA polymerase activity"/>
    <property type="evidence" value="ECO:0007669"/>
    <property type="project" value="UniProtKB-KW"/>
</dbReference>
<evidence type="ECO:0000256" key="4">
    <source>
        <dbReference type="ARBA" id="ARBA00022801"/>
    </source>
</evidence>
<dbReference type="SUPFAM" id="SSF53098">
    <property type="entry name" value="Ribonuclease H-like"/>
    <property type="match status" value="1"/>
</dbReference>
<keyword evidence="8" id="KW-0808">Transferase</keyword>
<dbReference type="GO" id="GO:0003676">
    <property type="term" value="F:nucleic acid binding"/>
    <property type="evidence" value="ECO:0007669"/>
    <property type="project" value="InterPro"/>
</dbReference>
<dbReference type="Pfam" id="PF25597">
    <property type="entry name" value="SH3_retrovirus"/>
    <property type="match status" value="1"/>
</dbReference>
<evidence type="ECO:0000256" key="3">
    <source>
        <dbReference type="ARBA" id="ARBA00022759"/>
    </source>
</evidence>
<evidence type="ECO:0000256" key="8">
    <source>
        <dbReference type="ARBA" id="ARBA00022932"/>
    </source>
</evidence>
<evidence type="ECO:0000313" key="11">
    <source>
        <dbReference type="EMBL" id="GFC67678.1"/>
    </source>
</evidence>
<dbReference type="AlphaFoldDB" id="A0A699QK88"/>
<dbReference type="GO" id="GO:0015074">
    <property type="term" value="P:DNA integration"/>
    <property type="evidence" value="ECO:0007669"/>
    <property type="project" value="UniProtKB-KW"/>
</dbReference>
<dbReference type="GO" id="GO:0006310">
    <property type="term" value="P:DNA recombination"/>
    <property type="evidence" value="ECO:0007669"/>
    <property type="project" value="UniProtKB-KW"/>
</dbReference>
<name>A0A699QK88_TANCI</name>
<keyword evidence="5" id="KW-0460">Magnesium</keyword>
<keyword evidence="8" id="KW-0239">DNA-directed DNA polymerase</keyword>
<dbReference type="GO" id="GO:0046872">
    <property type="term" value="F:metal ion binding"/>
    <property type="evidence" value="ECO:0007669"/>
    <property type="project" value="UniProtKB-KW"/>
</dbReference>
<evidence type="ECO:0000256" key="2">
    <source>
        <dbReference type="ARBA" id="ARBA00022723"/>
    </source>
</evidence>
<dbReference type="InterPro" id="IPR039537">
    <property type="entry name" value="Retrotran_Ty1/copia-like"/>
</dbReference>
<evidence type="ECO:0000259" key="10">
    <source>
        <dbReference type="Pfam" id="PF25597"/>
    </source>
</evidence>